<feature type="transmembrane region" description="Helical" evidence="5">
    <location>
        <begin position="65"/>
        <end position="85"/>
    </location>
</feature>
<keyword evidence="2 5" id="KW-0812">Transmembrane</keyword>
<dbReference type="EMBL" id="SELH01000016">
    <property type="protein sequence ID" value="TWP29081.1"/>
    <property type="molecule type" value="Genomic_DNA"/>
</dbReference>
<dbReference type="Pfam" id="PF06271">
    <property type="entry name" value="RDD"/>
    <property type="match status" value="1"/>
</dbReference>
<dbReference type="OrthoDB" id="9814143at2"/>
<dbReference type="PANTHER" id="PTHR38480:SF1">
    <property type="entry name" value="SLR0254 PROTEIN"/>
    <property type="match status" value="1"/>
</dbReference>
<name>A0A563DGC2_9FLAO</name>
<evidence type="ECO:0000313" key="8">
    <source>
        <dbReference type="Proteomes" id="UP000319499"/>
    </source>
</evidence>
<evidence type="ECO:0000259" key="6">
    <source>
        <dbReference type="Pfam" id="PF06271"/>
    </source>
</evidence>
<evidence type="ECO:0000256" key="4">
    <source>
        <dbReference type="ARBA" id="ARBA00023136"/>
    </source>
</evidence>
<sequence>MNGAQINTSQNVSIDYNLADIGERVVAKILDTLFILGYLLFCLAIFIGVAYWYEDNLEFFIENDGAIAITIYLVMMIPVFFYSLWAPYFMQGQTFGKKIMKLKIVKVDGSEAGFSTYLIRWLLNIIDSLFYYIVGLVVMGTTEKRQRVADLVAKTVVISTKPKMKIDQTILAQIEENYTPTFTQVLQLSDNDIQIISKTLTRIKATSDYSMLSKLREKIESVIHESKPELTDMDYVQTVIKDYQYFSQQ</sequence>
<keyword evidence="8" id="KW-1185">Reference proteome</keyword>
<keyword evidence="3 5" id="KW-1133">Transmembrane helix</keyword>
<evidence type="ECO:0000256" key="2">
    <source>
        <dbReference type="ARBA" id="ARBA00022692"/>
    </source>
</evidence>
<keyword evidence="4 5" id="KW-0472">Membrane</keyword>
<accession>A0A563DGC2</accession>
<organism evidence="7 8">
    <name type="scientific">Apibacter muscae</name>
    <dbReference type="NCBI Taxonomy" id="2509004"/>
    <lineage>
        <taxon>Bacteria</taxon>
        <taxon>Pseudomonadati</taxon>
        <taxon>Bacteroidota</taxon>
        <taxon>Flavobacteriia</taxon>
        <taxon>Flavobacteriales</taxon>
        <taxon>Weeksellaceae</taxon>
        <taxon>Apibacter</taxon>
    </lineage>
</organism>
<dbReference type="AlphaFoldDB" id="A0A563DGC2"/>
<dbReference type="GO" id="GO:0016020">
    <property type="term" value="C:membrane"/>
    <property type="evidence" value="ECO:0007669"/>
    <property type="project" value="UniProtKB-SubCell"/>
</dbReference>
<feature type="domain" description="RDD" evidence="6">
    <location>
        <begin position="19"/>
        <end position="154"/>
    </location>
</feature>
<dbReference type="RefSeq" id="WP_146292123.1">
    <property type="nucleotide sequence ID" value="NZ_SELH01000016.1"/>
</dbReference>
<evidence type="ECO:0000256" key="1">
    <source>
        <dbReference type="ARBA" id="ARBA00004141"/>
    </source>
</evidence>
<dbReference type="Proteomes" id="UP000319499">
    <property type="component" value="Unassembled WGS sequence"/>
</dbReference>
<evidence type="ECO:0000256" key="5">
    <source>
        <dbReference type="SAM" id="Phobius"/>
    </source>
</evidence>
<protein>
    <submittedName>
        <fullName evidence="7">RDD family protein</fullName>
    </submittedName>
</protein>
<comment type="subcellular location">
    <subcellularLocation>
        <location evidence="1">Membrane</location>
        <topology evidence="1">Multi-pass membrane protein</topology>
    </subcellularLocation>
</comment>
<feature type="transmembrane region" description="Helical" evidence="5">
    <location>
        <begin position="33"/>
        <end position="53"/>
    </location>
</feature>
<feature type="transmembrane region" description="Helical" evidence="5">
    <location>
        <begin position="118"/>
        <end position="138"/>
    </location>
</feature>
<comment type="caution">
    <text evidence="7">The sequence shown here is derived from an EMBL/GenBank/DDBJ whole genome shotgun (WGS) entry which is preliminary data.</text>
</comment>
<dbReference type="PANTHER" id="PTHR38480">
    <property type="entry name" value="SLR0254 PROTEIN"/>
    <property type="match status" value="1"/>
</dbReference>
<proteinExistence type="predicted"/>
<evidence type="ECO:0000256" key="3">
    <source>
        <dbReference type="ARBA" id="ARBA00022989"/>
    </source>
</evidence>
<gene>
    <name evidence="7" type="ORF">ETU09_04365</name>
</gene>
<reference evidence="7 8" key="1">
    <citation type="submission" date="2019-02" db="EMBL/GenBank/DDBJ databases">
        <title>Apibacter muscae sp. nov.: a novel member of the house fly microbiota.</title>
        <authorList>
            <person name="Park R."/>
        </authorList>
    </citation>
    <scope>NUCLEOTIDE SEQUENCE [LARGE SCALE GENOMIC DNA]</scope>
    <source>
        <strain evidence="7 8">AL1</strain>
    </source>
</reference>
<evidence type="ECO:0000313" key="7">
    <source>
        <dbReference type="EMBL" id="TWP29081.1"/>
    </source>
</evidence>
<dbReference type="InterPro" id="IPR010432">
    <property type="entry name" value="RDD"/>
</dbReference>